<dbReference type="Proteomes" id="UP000315295">
    <property type="component" value="Unassembled WGS sequence"/>
</dbReference>
<dbReference type="EMBL" id="VIEB01000030">
    <property type="protein sequence ID" value="TQE11420.1"/>
    <property type="molecule type" value="Genomic_DNA"/>
</dbReference>
<name>A0A540NLP0_MALBA</name>
<sequence length="326" mass="36418">MTYWMRCFKVIAKFHEDTQQRLHVRIFNHLRLVLDNAYVSFGLKQQCPFTAEDNNVPNDCSRSIKNSKASCDDRGKFSKQKEMVASCPACRTNSSWAFASFGVSKHAGYLDTSSSSERDRSTGGAADDNKSSEDLEATKISNSSVDSKLGNRRCPQASLREKGAVGMDSDAGPSDRSDSKVTGDGMFFEKVGDADGNLKHLSPYLCGMVLEELEVLLLDMEHVPYLELTKHKMLCWHDMISDMATLGMPINLLVEILENLCNTMFGLRLEKDKGILGQFAMVREIKRAYELKRNELEHGKSKSKMFHGSLKEMGNCLHLTACQMGG</sequence>
<reference evidence="2 3" key="1">
    <citation type="journal article" date="2019" name="G3 (Bethesda)">
        <title>Sequencing of a Wild Apple (Malus baccata) Genome Unravels the Differences Between Cultivated and Wild Apple Species Regarding Disease Resistance and Cold Tolerance.</title>
        <authorList>
            <person name="Chen X."/>
        </authorList>
    </citation>
    <scope>NUCLEOTIDE SEQUENCE [LARGE SCALE GENOMIC DNA]</scope>
    <source>
        <strain evidence="3">cv. Shandingzi</strain>
        <tissue evidence="2">Leaves</tissue>
    </source>
</reference>
<feature type="compositionally biased region" description="Basic and acidic residues" evidence="1">
    <location>
        <begin position="116"/>
        <end position="137"/>
    </location>
</feature>
<comment type="caution">
    <text evidence="2">The sequence shown here is derived from an EMBL/GenBank/DDBJ whole genome shotgun (WGS) entry which is preliminary data.</text>
</comment>
<evidence type="ECO:0000256" key="1">
    <source>
        <dbReference type="SAM" id="MobiDB-lite"/>
    </source>
</evidence>
<evidence type="ECO:0000313" key="3">
    <source>
        <dbReference type="Proteomes" id="UP000315295"/>
    </source>
</evidence>
<evidence type="ECO:0000313" key="2">
    <source>
        <dbReference type="EMBL" id="TQE11420.1"/>
    </source>
</evidence>
<proteinExistence type="predicted"/>
<protein>
    <submittedName>
        <fullName evidence="2">Uncharacterized protein</fullName>
    </submittedName>
</protein>
<dbReference type="AlphaFoldDB" id="A0A540NLP0"/>
<gene>
    <name evidence="2" type="ORF">C1H46_002983</name>
</gene>
<organism evidence="2 3">
    <name type="scientific">Malus baccata</name>
    <name type="common">Siberian crab apple</name>
    <name type="synonym">Pyrus baccata</name>
    <dbReference type="NCBI Taxonomy" id="106549"/>
    <lineage>
        <taxon>Eukaryota</taxon>
        <taxon>Viridiplantae</taxon>
        <taxon>Streptophyta</taxon>
        <taxon>Embryophyta</taxon>
        <taxon>Tracheophyta</taxon>
        <taxon>Spermatophyta</taxon>
        <taxon>Magnoliopsida</taxon>
        <taxon>eudicotyledons</taxon>
        <taxon>Gunneridae</taxon>
        <taxon>Pentapetalae</taxon>
        <taxon>rosids</taxon>
        <taxon>fabids</taxon>
        <taxon>Rosales</taxon>
        <taxon>Rosaceae</taxon>
        <taxon>Amygdaloideae</taxon>
        <taxon>Maleae</taxon>
        <taxon>Malus</taxon>
    </lineage>
</organism>
<feature type="region of interest" description="Disordered" evidence="1">
    <location>
        <begin position="109"/>
        <end position="181"/>
    </location>
</feature>
<keyword evidence="3" id="KW-1185">Reference proteome</keyword>
<accession>A0A540NLP0</accession>